<dbReference type="PANTHER" id="PTHR43861">
    <property type="entry name" value="TRANS-ACONITATE 2-METHYLTRANSFERASE-RELATED"/>
    <property type="match status" value="1"/>
</dbReference>
<dbReference type="InterPro" id="IPR029063">
    <property type="entry name" value="SAM-dependent_MTases_sf"/>
</dbReference>
<evidence type="ECO:0000259" key="2">
    <source>
        <dbReference type="Pfam" id="PF13649"/>
    </source>
</evidence>
<dbReference type="EC" id="2.1.1.64" evidence="3"/>
<dbReference type="InterPro" id="IPR041698">
    <property type="entry name" value="Methyltransf_25"/>
</dbReference>
<dbReference type="GO" id="GO:0032259">
    <property type="term" value="P:methylation"/>
    <property type="evidence" value="ECO:0007669"/>
    <property type="project" value="UniProtKB-KW"/>
</dbReference>
<evidence type="ECO:0000313" key="3">
    <source>
        <dbReference type="EMBL" id="MFJ2823457.1"/>
    </source>
</evidence>
<dbReference type="GO" id="GO:0102208">
    <property type="term" value="F:2-polyprenyl-6-hydroxyphenol methylase activity"/>
    <property type="evidence" value="ECO:0007669"/>
    <property type="project" value="UniProtKB-EC"/>
</dbReference>
<dbReference type="Pfam" id="PF13649">
    <property type="entry name" value="Methyltransf_25"/>
    <property type="match status" value="1"/>
</dbReference>
<accession>A0ABW8EJL3</accession>
<sequence>MTDTPAARPADAGAPARDTWTIQGYWEHYAAGWGVPDWPDDTLWRGWTQYPGHGPGPEHLGDPADILELGCGTALELVHYARRGIPVTGIDLAPAHLDAARTRCAGLPAEFRRADATAFLAGTERRWGAVVSRFGAVWFHDPRRLLPLVRARLSPGGLLAFSHAPAVPGCYGPQGMYPGGLRGRPLAVRRWSYTPRKWTGLLRAAGFERVDAAVLPAPDPDDLGTLLVRAWLSVAP</sequence>
<dbReference type="RefSeq" id="WP_402382952.1">
    <property type="nucleotide sequence ID" value="NZ_JBIUYY010000008.1"/>
</dbReference>
<feature type="domain" description="Methyltransferase" evidence="2">
    <location>
        <begin position="66"/>
        <end position="157"/>
    </location>
</feature>
<evidence type="ECO:0000256" key="1">
    <source>
        <dbReference type="ARBA" id="ARBA00022679"/>
    </source>
</evidence>
<dbReference type="CDD" id="cd02440">
    <property type="entry name" value="AdoMet_MTases"/>
    <property type="match status" value="1"/>
</dbReference>
<organism evidence="3 4">
    <name type="scientific">Streptomyces toxytricini</name>
    <name type="common">Actinomyces toxytricini</name>
    <dbReference type="NCBI Taxonomy" id="67369"/>
    <lineage>
        <taxon>Bacteria</taxon>
        <taxon>Bacillati</taxon>
        <taxon>Actinomycetota</taxon>
        <taxon>Actinomycetes</taxon>
        <taxon>Kitasatosporales</taxon>
        <taxon>Streptomycetaceae</taxon>
        <taxon>Streptomyces</taxon>
    </lineage>
</organism>
<keyword evidence="3" id="KW-0489">Methyltransferase</keyword>
<dbReference type="SUPFAM" id="SSF53335">
    <property type="entry name" value="S-adenosyl-L-methionine-dependent methyltransferases"/>
    <property type="match status" value="1"/>
</dbReference>
<comment type="caution">
    <text evidence="3">The sequence shown here is derived from an EMBL/GenBank/DDBJ whole genome shotgun (WGS) entry which is preliminary data.</text>
</comment>
<dbReference type="Proteomes" id="UP001617351">
    <property type="component" value="Unassembled WGS sequence"/>
</dbReference>
<gene>
    <name evidence="3" type="ORF">ACIO7M_20385</name>
</gene>
<protein>
    <submittedName>
        <fullName evidence="3">Class I SAM-dependent methyltransferase</fullName>
        <ecNumber evidence="3">2.1.1.222</ecNumber>
        <ecNumber evidence="3">2.1.1.64</ecNumber>
    </submittedName>
</protein>
<dbReference type="Gene3D" id="3.40.50.150">
    <property type="entry name" value="Vaccinia Virus protein VP39"/>
    <property type="match status" value="1"/>
</dbReference>
<reference evidence="3 4" key="1">
    <citation type="submission" date="2024-10" db="EMBL/GenBank/DDBJ databases">
        <title>The Natural Products Discovery Center: Release of the First 8490 Sequenced Strains for Exploring Actinobacteria Biosynthetic Diversity.</title>
        <authorList>
            <person name="Kalkreuter E."/>
            <person name="Kautsar S.A."/>
            <person name="Yang D."/>
            <person name="Bader C.D."/>
            <person name="Teijaro C.N."/>
            <person name="Fluegel L."/>
            <person name="Davis C.M."/>
            <person name="Simpson J.R."/>
            <person name="Lauterbach L."/>
            <person name="Steele A.D."/>
            <person name="Gui C."/>
            <person name="Meng S."/>
            <person name="Li G."/>
            <person name="Viehrig K."/>
            <person name="Ye F."/>
            <person name="Su P."/>
            <person name="Kiefer A.F."/>
            <person name="Nichols A."/>
            <person name="Cepeda A.J."/>
            <person name="Yan W."/>
            <person name="Fan B."/>
            <person name="Jiang Y."/>
            <person name="Adhikari A."/>
            <person name="Zheng C.-J."/>
            <person name="Schuster L."/>
            <person name="Cowan T.M."/>
            <person name="Smanski M.J."/>
            <person name="Chevrette M.G."/>
            <person name="De Carvalho L.P.S."/>
            <person name="Shen B."/>
        </authorList>
    </citation>
    <scope>NUCLEOTIDE SEQUENCE [LARGE SCALE GENOMIC DNA]</scope>
    <source>
        <strain evidence="3 4">NPDC087220</strain>
    </source>
</reference>
<dbReference type="EC" id="2.1.1.222" evidence="3"/>
<proteinExistence type="predicted"/>
<name>A0ABW8EJL3_STRT5</name>
<keyword evidence="1 3" id="KW-0808">Transferase</keyword>
<evidence type="ECO:0000313" key="4">
    <source>
        <dbReference type="Proteomes" id="UP001617351"/>
    </source>
</evidence>
<keyword evidence="4" id="KW-1185">Reference proteome</keyword>
<dbReference type="GO" id="GO:0061542">
    <property type="term" value="F:3-demethylubiquinol 3-O-methyltransferase activity"/>
    <property type="evidence" value="ECO:0007669"/>
    <property type="project" value="UniProtKB-EC"/>
</dbReference>
<dbReference type="EMBL" id="JBIUYY010000008">
    <property type="protein sequence ID" value="MFJ2823457.1"/>
    <property type="molecule type" value="Genomic_DNA"/>
</dbReference>